<evidence type="ECO:0000256" key="4">
    <source>
        <dbReference type="ARBA" id="ARBA00022475"/>
    </source>
</evidence>
<dbReference type="InterPro" id="IPR013545">
    <property type="entry name" value="T2SS_protein-GspG_C"/>
</dbReference>
<evidence type="ECO:0000256" key="1">
    <source>
        <dbReference type="ARBA" id="ARBA00004377"/>
    </source>
</evidence>
<dbReference type="EMBL" id="CP046640">
    <property type="protein sequence ID" value="QTL97157.1"/>
    <property type="molecule type" value="Genomic_DNA"/>
</dbReference>
<dbReference type="InterPro" id="IPR010054">
    <property type="entry name" value="Type2_sec_GspG"/>
</dbReference>
<comment type="subcellular location">
    <subcellularLocation>
        <location evidence="1">Cell inner membrane</location>
        <topology evidence="1">Single-pass membrane protein</topology>
    </subcellularLocation>
</comment>
<evidence type="ECO:0000256" key="11">
    <source>
        <dbReference type="SAM" id="Phobius"/>
    </source>
</evidence>
<keyword evidence="5" id="KW-0488">Methylation</keyword>
<feature type="region of interest" description="Disordered" evidence="10">
    <location>
        <begin position="127"/>
        <end position="148"/>
    </location>
</feature>
<evidence type="ECO:0000256" key="2">
    <source>
        <dbReference type="ARBA" id="ARBA00009984"/>
    </source>
</evidence>
<dbReference type="RefSeq" id="WP_230868809.1">
    <property type="nucleotide sequence ID" value="NZ_CP046640.1"/>
</dbReference>
<gene>
    <name evidence="13" type="primary">gspG</name>
    <name evidence="13" type="ORF">GM661_03780</name>
</gene>
<protein>
    <recommendedName>
        <fullName evidence="3">Type II secretion system core protein G</fullName>
    </recommendedName>
</protein>
<dbReference type="NCBIfam" id="TIGR02532">
    <property type="entry name" value="IV_pilin_GFxxxE"/>
    <property type="match status" value="1"/>
</dbReference>
<evidence type="ECO:0000313" key="14">
    <source>
        <dbReference type="Proteomes" id="UP000665020"/>
    </source>
</evidence>
<keyword evidence="7 11" id="KW-0812">Transmembrane</keyword>
<dbReference type="InterPro" id="IPR045584">
    <property type="entry name" value="Pilin-like"/>
</dbReference>
<dbReference type="Proteomes" id="UP000665020">
    <property type="component" value="Chromosome"/>
</dbReference>
<evidence type="ECO:0000256" key="5">
    <source>
        <dbReference type="ARBA" id="ARBA00022481"/>
    </source>
</evidence>
<keyword evidence="6" id="KW-0997">Cell inner membrane</keyword>
<dbReference type="PANTHER" id="PTHR30093">
    <property type="entry name" value="GENERAL SECRETION PATHWAY PROTEIN G"/>
    <property type="match status" value="1"/>
</dbReference>
<dbReference type="InterPro" id="IPR012902">
    <property type="entry name" value="N_methyl_site"/>
</dbReference>
<evidence type="ECO:0000259" key="12">
    <source>
        <dbReference type="Pfam" id="PF08334"/>
    </source>
</evidence>
<dbReference type="Gene3D" id="3.30.700.10">
    <property type="entry name" value="Glycoprotein, Type 4 Pilin"/>
    <property type="match status" value="1"/>
</dbReference>
<organism evidence="13 14">
    <name type="scientific">Iocasia fonsfrigidae</name>
    <dbReference type="NCBI Taxonomy" id="2682810"/>
    <lineage>
        <taxon>Bacteria</taxon>
        <taxon>Bacillati</taxon>
        <taxon>Bacillota</taxon>
        <taxon>Clostridia</taxon>
        <taxon>Halanaerobiales</taxon>
        <taxon>Halanaerobiaceae</taxon>
        <taxon>Iocasia</taxon>
    </lineage>
</organism>
<proteinExistence type="inferred from homology"/>
<dbReference type="AlphaFoldDB" id="A0A8A7KE41"/>
<dbReference type="Pfam" id="PF08334">
    <property type="entry name" value="T2SSG"/>
    <property type="match status" value="1"/>
</dbReference>
<keyword evidence="4" id="KW-1003">Cell membrane</keyword>
<dbReference type="SUPFAM" id="SSF54523">
    <property type="entry name" value="Pili subunits"/>
    <property type="match status" value="1"/>
</dbReference>
<sequence length="148" mass="16517">MLRTLKKEDGFTLIEILIVVVIIGFLAATVGPNLFNRVSEARQTAAQNQMDIFKLALDNYRLDNGQYPTTQQGLAALIKEPGIPPLAKNWNGPYLDKKEIPLDPWGNEYQYLIPGNHNDHKYDLWSRGKDGSDGDEDGSGEGADVTNW</sequence>
<dbReference type="GO" id="GO:0005886">
    <property type="term" value="C:plasma membrane"/>
    <property type="evidence" value="ECO:0007669"/>
    <property type="project" value="UniProtKB-SubCell"/>
</dbReference>
<reference evidence="13" key="1">
    <citation type="submission" date="2019-12" db="EMBL/GenBank/DDBJ databases">
        <authorList>
            <person name="zhang j."/>
            <person name="sun C.M."/>
        </authorList>
    </citation>
    <scope>NUCLEOTIDE SEQUENCE</scope>
    <source>
        <strain evidence="13">NS-1</strain>
    </source>
</reference>
<evidence type="ECO:0000256" key="8">
    <source>
        <dbReference type="ARBA" id="ARBA00022989"/>
    </source>
</evidence>
<evidence type="ECO:0000256" key="3">
    <source>
        <dbReference type="ARBA" id="ARBA00020042"/>
    </source>
</evidence>
<dbReference type="InterPro" id="IPR000983">
    <property type="entry name" value="Bac_GSPG_pilin"/>
</dbReference>
<dbReference type="Pfam" id="PF07963">
    <property type="entry name" value="N_methyl"/>
    <property type="match status" value="1"/>
</dbReference>
<feature type="transmembrane region" description="Helical" evidence="11">
    <location>
        <begin position="12"/>
        <end position="35"/>
    </location>
</feature>
<comment type="similarity">
    <text evidence="2">Belongs to the GSP G family.</text>
</comment>
<dbReference type="KEGG" id="ifn:GM661_03780"/>
<evidence type="ECO:0000256" key="9">
    <source>
        <dbReference type="ARBA" id="ARBA00023136"/>
    </source>
</evidence>
<evidence type="ECO:0000313" key="13">
    <source>
        <dbReference type="EMBL" id="QTL97157.1"/>
    </source>
</evidence>
<dbReference type="PRINTS" id="PR00813">
    <property type="entry name" value="BCTERIALGSPG"/>
</dbReference>
<evidence type="ECO:0000256" key="10">
    <source>
        <dbReference type="SAM" id="MobiDB-lite"/>
    </source>
</evidence>
<evidence type="ECO:0000256" key="7">
    <source>
        <dbReference type="ARBA" id="ARBA00022692"/>
    </source>
</evidence>
<evidence type="ECO:0000256" key="6">
    <source>
        <dbReference type="ARBA" id="ARBA00022519"/>
    </source>
</evidence>
<dbReference type="GO" id="GO:0015627">
    <property type="term" value="C:type II protein secretion system complex"/>
    <property type="evidence" value="ECO:0007669"/>
    <property type="project" value="InterPro"/>
</dbReference>
<keyword evidence="14" id="KW-1185">Reference proteome</keyword>
<dbReference type="NCBIfam" id="TIGR01710">
    <property type="entry name" value="typeII_sec_gspG"/>
    <property type="match status" value="1"/>
</dbReference>
<name>A0A8A7KE41_9FIRM</name>
<keyword evidence="8 11" id="KW-1133">Transmembrane helix</keyword>
<accession>A0A8A7KE41</accession>
<dbReference type="GO" id="GO:0015628">
    <property type="term" value="P:protein secretion by the type II secretion system"/>
    <property type="evidence" value="ECO:0007669"/>
    <property type="project" value="InterPro"/>
</dbReference>
<dbReference type="PANTHER" id="PTHR30093:SF44">
    <property type="entry name" value="TYPE II SECRETION SYSTEM CORE PROTEIN G"/>
    <property type="match status" value="1"/>
</dbReference>
<keyword evidence="9 11" id="KW-0472">Membrane</keyword>
<feature type="domain" description="Type II secretion system protein GspG C-terminal" evidence="12">
    <location>
        <begin position="33"/>
        <end position="148"/>
    </location>
</feature>